<dbReference type="PANTHER" id="PTHR30562:SF1">
    <property type="entry name" value="UVRABC SYSTEM PROTEIN C"/>
    <property type="match status" value="1"/>
</dbReference>
<dbReference type="Gene3D" id="3.30.420.340">
    <property type="entry name" value="UvrC, RNAse H endonuclease domain"/>
    <property type="match status" value="1"/>
</dbReference>
<dbReference type="InterPro" id="IPR038476">
    <property type="entry name" value="UvrC_RNase_H_dom_sf"/>
</dbReference>
<dbReference type="Pfam" id="PF08459">
    <property type="entry name" value="UvrC_RNaseH_dom"/>
    <property type="match status" value="1"/>
</dbReference>
<feature type="domain" description="UvrC family homology region profile" evidence="1">
    <location>
        <begin position="13"/>
        <end position="29"/>
    </location>
</feature>
<dbReference type="Gene3D" id="1.10.150.20">
    <property type="entry name" value="5' to 3' exonuclease, C-terminal subdomain"/>
    <property type="match status" value="1"/>
</dbReference>
<accession>A0A382SXJ3</accession>
<evidence type="ECO:0000259" key="1">
    <source>
        <dbReference type="PROSITE" id="PS50165"/>
    </source>
</evidence>
<dbReference type="GO" id="GO:0009380">
    <property type="term" value="C:excinuclease repair complex"/>
    <property type="evidence" value="ECO:0007669"/>
    <property type="project" value="TreeGrafter"/>
</dbReference>
<evidence type="ECO:0000313" key="2">
    <source>
        <dbReference type="EMBL" id="SVD14453.1"/>
    </source>
</evidence>
<dbReference type="InterPro" id="IPR050066">
    <property type="entry name" value="UvrABC_protein_C"/>
</dbReference>
<dbReference type="EMBL" id="UINC01132254">
    <property type="protein sequence ID" value="SVD14453.1"/>
    <property type="molecule type" value="Genomic_DNA"/>
</dbReference>
<sequence>DTNTISDDTKWALPDLVIVDGGKGQLNAAVKTMRELGIYHIPAVGLAKRHEEIFLPDEDNPIILKENSEALYLIQRIRDEAHRFAITYHRKLRTKSAQRSALDTIPGIGPKRKKALLRKFGSLNALREAETDQIAATVGFTRSLAETVKEHI</sequence>
<dbReference type="PROSITE" id="PS50165">
    <property type="entry name" value="UVRC"/>
    <property type="match status" value="1"/>
</dbReference>
<dbReference type="SUPFAM" id="SSF47781">
    <property type="entry name" value="RuvA domain 2-like"/>
    <property type="match status" value="1"/>
</dbReference>
<dbReference type="GO" id="GO:0009381">
    <property type="term" value="F:excinuclease ABC activity"/>
    <property type="evidence" value="ECO:0007669"/>
    <property type="project" value="InterPro"/>
</dbReference>
<proteinExistence type="predicted"/>
<organism evidence="2">
    <name type="scientific">marine metagenome</name>
    <dbReference type="NCBI Taxonomy" id="408172"/>
    <lineage>
        <taxon>unclassified sequences</taxon>
        <taxon>metagenomes</taxon>
        <taxon>ecological metagenomes</taxon>
    </lineage>
</organism>
<dbReference type="Pfam" id="PF14520">
    <property type="entry name" value="HHH_5"/>
    <property type="match status" value="1"/>
</dbReference>
<name>A0A382SXJ3_9ZZZZ</name>
<dbReference type="GO" id="GO:0006974">
    <property type="term" value="P:DNA damage response"/>
    <property type="evidence" value="ECO:0007669"/>
    <property type="project" value="TreeGrafter"/>
</dbReference>
<gene>
    <name evidence="2" type="ORF">METZ01_LOCUS367307</name>
</gene>
<protein>
    <recommendedName>
        <fullName evidence="1">UvrC family homology region profile domain-containing protein</fullName>
    </recommendedName>
</protein>
<reference evidence="2" key="1">
    <citation type="submission" date="2018-05" db="EMBL/GenBank/DDBJ databases">
        <authorList>
            <person name="Lanie J.A."/>
            <person name="Ng W.-L."/>
            <person name="Kazmierczak K.M."/>
            <person name="Andrzejewski T.M."/>
            <person name="Davidsen T.M."/>
            <person name="Wayne K.J."/>
            <person name="Tettelin H."/>
            <person name="Glass J.I."/>
            <person name="Rusch D."/>
            <person name="Podicherti R."/>
            <person name="Tsui H.-C.T."/>
            <person name="Winkler M.E."/>
        </authorList>
    </citation>
    <scope>NUCLEOTIDE SEQUENCE</scope>
</reference>
<feature type="non-terminal residue" evidence="2">
    <location>
        <position position="1"/>
    </location>
</feature>
<dbReference type="AlphaFoldDB" id="A0A382SXJ3"/>
<dbReference type="InterPro" id="IPR010994">
    <property type="entry name" value="RuvA_2-like"/>
</dbReference>
<dbReference type="PANTHER" id="PTHR30562">
    <property type="entry name" value="UVRC/OXIDOREDUCTASE"/>
    <property type="match status" value="1"/>
</dbReference>
<dbReference type="InterPro" id="IPR001162">
    <property type="entry name" value="UvrC_RNase_H_dom"/>
</dbReference>